<dbReference type="PANTHER" id="PTHR35526">
    <property type="entry name" value="ANTI-SIGMA-F FACTOR RSBW-RELATED"/>
    <property type="match status" value="1"/>
</dbReference>
<dbReference type="SUPFAM" id="SSF55874">
    <property type="entry name" value="ATPase domain of HSP90 chaperone/DNA topoisomerase II/histidine kinase"/>
    <property type="match status" value="1"/>
</dbReference>
<keyword evidence="1" id="KW-0808">Transferase</keyword>
<dbReference type="InterPro" id="IPR036890">
    <property type="entry name" value="HATPase_C_sf"/>
</dbReference>
<accession>A0ABN3LSQ7</accession>
<evidence type="ECO:0000259" key="2">
    <source>
        <dbReference type="Pfam" id="PF13581"/>
    </source>
</evidence>
<reference evidence="3 4" key="1">
    <citation type="journal article" date="2019" name="Int. J. Syst. Evol. Microbiol.">
        <title>The Global Catalogue of Microorganisms (GCM) 10K type strain sequencing project: providing services to taxonomists for standard genome sequencing and annotation.</title>
        <authorList>
            <consortium name="The Broad Institute Genomics Platform"/>
            <consortium name="The Broad Institute Genome Sequencing Center for Infectious Disease"/>
            <person name="Wu L."/>
            <person name="Ma J."/>
        </authorList>
    </citation>
    <scope>NUCLEOTIDE SEQUENCE [LARGE SCALE GENOMIC DNA]</scope>
    <source>
        <strain evidence="3 4">JCM 6307</strain>
    </source>
</reference>
<feature type="domain" description="Histidine kinase/HSP90-like ATPase" evidence="2">
    <location>
        <begin position="14"/>
        <end position="124"/>
    </location>
</feature>
<protein>
    <submittedName>
        <fullName evidence="3">ATP-binding protein</fullName>
    </submittedName>
</protein>
<dbReference type="Gene3D" id="3.30.565.10">
    <property type="entry name" value="Histidine kinase-like ATPase, C-terminal domain"/>
    <property type="match status" value="1"/>
</dbReference>
<name>A0ABN3LSQ7_9ACTN</name>
<comment type="caution">
    <text evidence="3">The sequence shown here is derived from an EMBL/GenBank/DDBJ whole genome shotgun (WGS) entry which is preliminary data.</text>
</comment>
<organism evidence="3 4">
    <name type="scientific">Streptomyces thermolineatus</name>
    <dbReference type="NCBI Taxonomy" id="44033"/>
    <lineage>
        <taxon>Bacteria</taxon>
        <taxon>Bacillati</taxon>
        <taxon>Actinomycetota</taxon>
        <taxon>Actinomycetes</taxon>
        <taxon>Kitasatosporales</taxon>
        <taxon>Streptomycetaceae</taxon>
        <taxon>Streptomyces</taxon>
    </lineage>
</organism>
<evidence type="ECO:0000256" key="1">
    <source>
        <dbReference type="ARBA" id="ARBA00022527"/>
    </source>
</evidence>
<dbReference type="InterPro" id="IPR003594">
    <property type="entry name" value="HATPase_dom"/>
</dbReference>
<keyword evidence="4" id="KW-1185">Reference proteome</keyword>
<keyword evidence="1" id="KW-0723">Serine/threonine-protein kinase</keyword>
<keyword evidence="1" id="KW-0418">Kinase</keyword>
<evidence type="ECO:0000313" key="4">
    <source>
        <dbReference type="Proteomes" id="UP001501358"/>
    </source>
</evidence>
<dbReference type="GO" id="GO:0005524">
    <property type="term" value="F:ATP binding"/>
    <property type="evidence" value="ECO:0007669"/>
    <property type="project" value="UniProtKB-KW"/>
</dbReference>
<dbReference type="Pfam" id="PF13581">
    <property type="entry name" value="HATPase_c_2"/>
    <property type="match status" value="1"/>
</dbReference>
<gene>
    <name evidence="3" type="ORF">GCM10010406_25650</name>
</gene>
<dbReference type="EMBL" id="BAAATA010000012">
    <property type="protein sequence ID" value="GAA2488390.1"/>
    <property type="molecule type" value="Genomic_DNA"/>
</dbReference>
<evidence type="ECO:0000313" key="3">
    <source>
        <dbReference type="EMBL" id="GAA2488390.1"/>
    </source>
</evidence>
<dbReference type="InterPro" id="IPR050267">
    <property type="entry name" value="Anti-sigma-factor_SerPK"/>
</dbReference>
<dbReference type="Proteomes" id="UP001501358">
    <property type="component" value="Unassembled WGS sequence"/>
</dbReference>
<keyword evidence="3" id="KW-0067">ATP-binding</keyword>
<dbReference type="CDD" id="cd16936">
    <property type="entry name" value="HATPase_RsbW-like"/>
    <property type="match status" value="1"/>
</dbReference>
<dbReference type="PANTHER" id="PTHR35526:SF3">
    <property type="entry name" value="ANTI-SIGMA-F FACTOR RSBW"/>
    <property type="match status" value="1"/>
</dbReference>
<proteinExistence type="predicted"/>
<keyword evidence="3" id="KW-0547">Nucleotide-binding</keyword>
<sequence>MAMRRLRRRLNGDDLTAIADVRRSLREALSHWDAHDLVDTAELLASELVTNALVHSGGDATVTATLSPGPEARLRVEVHDGGSRLPAPRDAGEDATSGRGLLLVSALADEWGARPVARGKVVWFELCAQAA</sequence>